<dbReference type="InterPro" id="IPR036155">
    <property type="entry name" value="Crypto/Photolyase_N_sf"/>
</dbReference>
<comment type="caution">
    <text evidence="2">The sequence shown here is derived from an EMBL/GenBank/DDBJ whole genome shotgun (WGS) entry which is preliminary data.</text>
</comment>
<dbReference type="PANTHER" id="PTHR35792:SF3">
    <property type="entry name" value="IG HYPOTHETICAL 17707"/>
    <property type="match status" value="1"/>
</dbReference>
<dbReference type="Proteomes" id="UP000326671">
    <property type="component" value="Unassembled WGS sequence"/>
</dbReference>
<dbReference type="Gene3D" id="3.40.50.620">
    <property type="entry name" value="HUPs"/>
    <property type="match status" value="1"/>
</dbReference>
<evidence type="ECO:0000313" key="2">
    <source>
        <dbReference type="EMBL" id="KAA9031650.1"/>
    </source>
</evidence>
<dbReference type="RefSeq" id="WP_150438115.1">
    <property type="nucleotide sequence ID" value="NZ_VYKL01000004.1"/>
</dbReference>
<evidence type="ECO:0000313" key="3">
    <source>
        <dbReference type="Proteomes" id="UP000326671"/>
    </source>
</evidence>
<dbReference type="InterPro" id="IPR024623">
    <property type="entry name" value="YtxH"/>
</dbReference>
<keyword evidence="3" id="KW-1185">Reference proteome</keyword>
<sequence length="118" mass="13234">MKGKSFLIGFLLGGVSAGISTLLTAPKSGVETRNNLKESKEVVLHQLNDLKDHLKELNQSLIAASSEGTETLKDFVLEIKHTVSNWQQEIKPHQRELQRELAEIEQSIQELESELSKK</sequence>
<dbReference type="Pfam" id="PF12732">
    <property type="entry name" value="YtxH"/>
    <property type="match status" value="1"/>
</dbReference>
<dbReference type="EMBL" id="VYKL01000004">
    <property type="protein sequence ID" value="KAA9031650.1"/>
    <property type="molecule type" value="Genomic_DNA"/>
</dbReference>
<organism evidence="2 3">
    <name type="scientific">Niallia endozanthoxylica</name>
    <dbReference type="NCBI Taxonomy" id="2036016"/>
    <lineage>
        <taxon>Bacteria</taxon>
        <taxon>Bacillati</taxon>
        <taxon>Bacillota</taxon>
        <taxon>Bacilli</taxon>
        <taxon>Bacillales</taxon>
        <taxon>Bacillaceae</taxon>
        <taxon>Niallia</taxon>
    </lineage>
</organism>
<proteinExistence type="predicted"/>
<dbReference type="SUPFAM" id="SSF52425">
    <property type="entry name" value="Cryptochrome/photolyase, N-terminal domain"/>
    <property type="match status" value="1"/>
</dbReference>
<evidence type="ECO:0000256" key="1">
    <source>
        <dbReference type="SAM" id="Coils"/>
    </source>
</evidence>
<name>A0A5J5I755_9BACI</name>
<reference evidence="2 3" key="1">
    <citation type="submission" date="2019-09" db="EMBL/GenBank/DDBJ databases">
        <title>Whole genome sequences of isolates from the Mars Exploration Rovers.</title>
        <authorList>
            <person name="Seuylemezian A."/>
            <person name="Vaishampayan P."/>
        </authorList>
    </citation>
    <scope>NUCLEOTIDE SEQUENCE [LARGE SCALE GENOMIC DNA]</scope>
    <source>
        <strain evidence="2 3">MER_TA_151</strain>
    </source>
</reference>
<dbReference type="OrthoDB" id="2989636at2"/>
<feature type="coiled-coil region" evidence="1">
    <location>
        <begin position="40"/>
        <end position="67"/>
    </location>
</feature>
<dbReference type="InterPro" id="IPR014729">
    <property type="entry name" value="Rossmann-like_a/b/a_fold"/>
</dbReference>
<dbReference type="InterPro" id="IPR052928">
    <property type="entry name" value="Desiccation-related_membrane"/>
</dbReference>
<dbReference type="AlphaFoldDB" id="A0A5J5I755"/>
<keyword evidence="1" id="KW-0175">Coiled coil</keyword>
<dbReference type="PANTHER" id="PTHR35792">
    <property type="entry name" value="GENERAL STRESS PROTEIN"/>
    <property type="match status" value="1"/>
</dbReference>
<accession>A0A5J5I755</accession>
<gene>
    <name evidence="2" type="ORF">F4V44_00985</name>
</gene>
<protein>
    <submittedName>
        <fullName evidence="2">YtxH domain-containing protein</fullName>
    </submittedName>
</protein>